<dbReference type="SUPFAM" id="SSF48452">
    <property type="entry name" value="TPR-like"/>
    <property type="match status" value="1"/>
</dbReference>
<evidence type="ECO:0000256" key="1">
    <source>
        <dbReference type="ARBA" id="ARBA00022737"/>
    </source>
</evidence>
<comment type="caution">
    <text evidence="4">The sequence shown here is derived from an EMBL/GenBank/DDBJ whole genome shotgun (WGS) entry which is preliminary data.</text>
</comment>
<keyword evidence="2" id="KW-0802">TPR repeat</keyword>
<gene>
    <name evidence="4" type="ORF">HPB48_018186</name>
</gene>
<evidence type="ECO:0000256" key="3">
    <source>
        <dbReference type="SAM" id="MobiDB-lite"/>
    </source>
</evidence>
<evidence type="ECO:0000313" key="4">
    <source>
        <dbReference type="EMBL" id="KAH9380270.1"/>
    </source>
</evidence>
<dbReference type="AlphaFoldDB" id="A0A9J6GP44"/>
<sequence length="221" mass="24065">MTTRGAQVAEAADGTDGKRETREHVSACFGTCLAVRSQCSGSVRLYRSSGMADVAAAADPVSEPRPSDSLQAPPIGGRDSLLQNITVAKLRKEEGNELYKNKKIKAAILKYHAALLCIKACNLKEEPGADVKDQLAQLRANCYNNLAACLLLQPSCDLHRVLEYTTNVLRVLPRNTKALFRKGVAHYRLKNYILARQYLEDAKQLRKAPASGLPAEDSAGL</sequence>
<feature type="region of interest" description="Disordered" evidence="3">
    <location>
        <begin position="57"/>
        <end position="76"/>
    </location>
</feature>
<keyword evidence="1" id="KW-0677">Repeat</keyword>
<dbReference type="InterPro" id="IPR039663">
    <property type="entry name" value="AIP/AIPL1/TTC9"/>
</dbReference>
<dbReference type="PANTHER" id="PTHR11242:SF18">
    <property type="entry name" value="PEPTIDYLPROLYL ISOMERASE"/>
    <property type="match status" value="1"/>
</dbReference>
<dbReference type="OrthoDB" id="407558at2759"/>
<dbReference type="EMBL" id="JABSTR010000010">
    <property type="protein sequence ID" value="KAH9380270.1"/>
    <property type="molecule type" value="Genomic_DNA"/>
</dbReference>
<accession>A0A9J6GP44</accession>
<evidence type="ECO:0000256" key="2">
    <source>
        <dbReference type="ARBA" id="ARBA00022803"/>
    </source>
</evidence>
<dbReference type="SMART" id="SM00028">
    <property type="entry name" value="TPR"/>
    <property type="match status" value="3"/>
</dbReference>
<evidence type="ECO:0000313" key="5">
    <source>
        <dbReference type="Proteomes" id="UP000821853"/>
    </source>
</evidence>
<dbReference type="PANTHER" id="PTHR11242">
    <property type="entry name" value="ARYL HYDROCARBON RECEPTOR INTERACTING PROTEIN RELATED"/>
    <property type="match status" value="1"/>
</dbReference>
<reference evidence="4 5" key="1">
    <citation type="journal article" date="2020" name="Cell">
        <title>Large-Scale Comparative Analyses of Tick Genomes Elucidate Their Genetic Diversity and Vector Capacities.</title>
        <authorList>
            <consortium name="Tick Genome and Microbiome Consortium (TIGMIC)"/>
            <person name="Jia N."/>
            <person name="Wang J."/>
            <person name="Shi W."/>
            <person name="Du L."/>
            <person name="Sun Y."/>
            <person name="Zhan W."/>
            <person name="Jiang J.F."/>
            <person name="Wang Q."/>
            <person name="Zhang B."/>
            <person name="Ji P."/>
            <person name="Bell-Sakyi L."/>
            <person name="Cui X.M."/>
            <person name="Yuan T.T."/>
            <person name="Jiang B.G."/>
            <person name="Yang W.F."/>
            <person name="Lam T.T."/>
            <person name="Chang Q.C."/>
            <person name="Ding S.J."/>
            <person name="Wang X.J."/>
            <person name="Zhu J.G."/>
            <person name="Ruan X.D."/>
            <person name="Zhao L."/>
            <person name="Wei J.T."/>
            <person name="Ye R.Z."/>
            <person name="Que T.C."/>
            <person name="Du C.H."/>
            <person name="Zhou Y.H."/>
            <person name="Cheng J.X."/>
            <person name="Dai P.F."/>
            <person name="Guo W.B."/>
            <person name="Han X.H."/>
            <person name="Huang E.J."/>
            <person name="Li L.F."/>
            <person name="Wei W."/>
            <person name="Gao Y.C."/>
            <person name="Liu J.Z."/>
            <person name="Shao H.Z."/>
            <person name="Wang X."/>
            <person name="Wang C.C."/>
            <person name="Yang T.C."/>
            <person name="Huo Q.B."/>
            <person name="Li W."/>
            <person name="Chen H.Y."/>
            <person name="Chen S.E."/>
            <person name="Zhou L.G."/>
            <person name="Ni X.B."/>
            <person name="Tian J.H."/>
            <person name="Sheng Y."/>
            <person name="Liu T."/>
            <person name="Pan Y.S."/>
            <person name="Xia L.Y."/>
            <person name="Li J."/>
            <person name="Zhao F."/>
            <person name="Cao W.C."/>
        </authorList>
    </citation>
    <scope>NUCLEOTIDE SEQUENCE [LARGE SCALE GENOMIC DNA]</scope>
    <source>
        <strain evidence="4">HaeL-2018</strain>
    </source>
</reference>
<protein>
    <submittedName>
        <fullName evidence="4">Uncharacterized protein</fullName>
    </submittedName>
</protein>
<dbReference type="InterPro" id="IPR019734">
    <property type="entry name" value="TPR_rpt"/>
</dbReference>
<dbReference type="VEuPathDB" id="VectorBase:HLOH_040416"/>
<dbReference type="Proteomes" id="UP000821853">
    <property type="component" value="Chromosome 8"/>
</dbReference>
<name>A0A9J6GP44_HAELO</name>
<feature type="region of interest" description="Disordered" evidence="3">
    <location>
        <begin position="1"/>
        <end position="20"/>
    </location>
</feature>
<dbReference type="InterPro" id="IPR011990">
    <property type="entry name" value="TPR-like_helical_dom_sf"/>
</dbReference>
<proteinExistence type="predicted"/>
<dbReference type="Gene3D" id="1.25.40.10">
    <property type="entry name" value="Tetratricopeptide repeat domain"/>
    <property type="match status" value="1"/>
</dbReference>
<keyword evidence="5" id="KW-1185">Reference proteome</keyword>
<organism evidence="4 5">
    <name type="scientific">Haemaphysalis longicornis</name>
    <name type="common">Bush tick</name>
    <dbReference type="NCBI Taxonomy" id="44386"/>
    <lineage>
        <taxon>Eukaryota</taxon>
        <taxon>Metazoa</taxon>
        <taxon>Ecdysozoa</taxon>
        <taxon>Arthropoda</taxon>
        <taxon>Chelicerata</taxon>
        <taxon>Arachnida</taxon>
        <taxon>Acari</taxon>
        <taxon>Parasitiformes</taxon>
        <taxon>Ixodida</taxon>
        <taxon>Ixodoidea</taxon>
        <taxon>Ixodidae</taxon>
        <taxon>Haemaphysalinae</taxon>
        <taxon>Haemaphysalis</taxon>
    </lineage>
</organism>